<organism evidence="1 2">
    <name type="scientific">Talaromyces rugulosus</name>
    <name type="common">Penicillium rugulosum</name>
    <dbReference type="NCBI Taxonomy" id="121627"/>
    <lineage>
        <taxon>Eukaryota</taxon>
        <taxon>Fungi</taxon>
        <taxon>Dikarya</taxon>
        <taxon>Ascomycota</taxon>
        <taxon>Pezizomycotina</taxon>
        <taxon>Eurotiomycetes</taxon>
        <taxon>Eurotiomycetidae</taxon>
        <taxon>Eurotiales</taxon>
        <taxon>Trichocomaceae</taxon>
        <taxon>Talaromyces</taxon>
        <taxon>Talaromyces sect. Islandici</taxon>
    </lineage>
</organism>
<dbReference type="GeneID" id="55990328"/>
<evidence type="ECO:0000313" key="2">
    <source>
        <dbReference type="Proteomes" id="UP000509510"/>
    </source>
</evidence>
<evidence type="ECO:0008006" key="3">
    <source>
        <dbReference type="Google" id="ProtNLM"/>
    </source>
</evidence>
<dbReference type="PANTHER" id="PTHR28180:SF2">
    <property type="entry name" value="PEROXISOMAL PROTEIN 2"/>
    <property type="match status" value="1"/>
</dbReference>
<dbReference type="Gene3D" id="1.20.1290.10">
    <property type="entry name" value="AhpD-like"/>
    <property type="match status" value="1"/>
</dbReference>
<gene>
    <name evidence="1" type="ORF">TRUGW13939_02821</name>
</gene>
<dbReference type="Proteomes" id="UP000509510">
    <property type="component" value="Chromosome II"/>
</dbReference>
<reference evidence="2" key="1">
    <citation type="submission" date="2020-06" db="EMBL/GenBank/DDBJ databases">
        <title>A chromosome-scale genome assembly of Talaromyces rugulosus W13939.</title>
        <authorList>
            <person name="Wang B."/>
            <person name="Guo L."/>
            <person name="Ye K."/>
            <person name="Wang L."/>
        </authorList>
    </citation>
    <scope>NUCLEOTIDE SEQUENCE [LARGE SCALE GENOMIC DNA]</scope>
    <source>
        <strain evidence="2">W13939</strain>
    </source>
</reference>
<dbReference type="KEGG" id="trg:TRUGW13939_02821"/>
<dbReference type="InterPro" id="IPR052999">
    <property type="entry name" value="PTS1_Protein"/>
</dbReference>
<keyword evidence="2" id="KW-1185">Reference proteome</keyword>
<dbReference type="RefSeq" id="XP_035341902.1">
    <property type="nucleotide sequence ID" value="XM_035486009.1"/>
</dbReference>
<name>A0A7H8QP35_TALRU</name>
<dbReference type="OrthoDB" id="5537330at2759"/>
<dbReference type="AlphaFoldDB" id="A0A7H8QP35"/>
<evidence type="ECO:0000313" key="1">
    <source>
        <dbReference type="EMBL" id="QKX55724.1"/>
    </source>
</evidence>
<proteinExistence type="predicted"/>
<dbReference type="EMBL" id="CP055899">
    <property type="protein sequence ID" value="QKX55724.1"/>
    <property type="molecule type" value="Genomic_DNA"/>
</dbReference>
<dbReference type="PANTHER" id="PTHR28180">
    <property type="entry name" value="CONSERVED MITOCHONDRIAL PROTEIN-RELATED"/>
    <property type="match status" value="1"/>
</dbReference>
<accession>A0A7H8QP35</accession>
<sequence length="234" mass="26320">MSTLDHDFIQQLAALGTPYPRLKWYIGAIVALSALNYPEEIGPLYTCLLDKYIAPDDHYEQTRKIKEALVKACGLHGAAKTGNAMRALYAVTPAHLIDKTCYRENDVDDTAAYARGDEFLKSLYPDVPDLNTEDDFVRKTSPDYFHVVSRLFYPRIFSFNQILDKLESSQAIVSSLIGIDCTGQARNHMRGMMWNGATRDEVTMVRDVVVRIAERLGVQFKAGPIAVPEIPIFQ</sequence>
<dbReference type="SUPFAM" id="SSF69118">
    <property type="entry name" value="AhpD-like"/>
    <property type="match status" value="1"/>
</dbReference>
<dbReference type="InterPro" id="IPR029032">
    <property type="entry name" value="AhpD-like"/>
</dbReference>
<protein>
    <recommendedName>
        <fullName evidence="3">Carboxymuconolactone decarboxylase-like domain-containing protein</fullName>
    </recommendedName>
</protein>